<dbReference type="AlphaFoldDB" id="A0A0E9RC66"/>
<proteinExistence type="predicted"/>
<reference evidence="1" key="2">
    <citation type="journal article" date="2015" name="Fish Shellfish Immunol.">
        <title>Early steps in the European eel (Anguilla anguilla)-Vibrio vulnificus interaction in the gills: Role of the RtxA13 toxin.</title>
        <authorList>
            <person name="Callol A."/>
            <person name="Pajuelo D."/>
            <person name="Ebbesson L."/>
            <person name="Teles M."/>
            <person name="MacKenzie S."/>
            <person name="Amaro C."/>
        </authorList>
    </citation>
    <scope>NUCLEOTIDE SEQUENCE</scope>
</reference>
<organism evidence="1">
    <name type="scientific">Anguilla anguilla</name>
    <name type="common">European freshwater eel</name>
    <name type="synonym">Muraena anguilla</name>
    <dbReference type="NCBI Taxonomy" id="7936"/>
    <lineage>
        <taxon>Eukaryota</taxon>
        <taxon>Metazoa</taxon>
        <taxon>Chordata</taxon>
        <taxon>Craniata</taxon>
        <taxon>Vertebrata</taxon>
        <taxon>Euteleostomi</taxon>
        <taxon>Actinopterygii</taxon>
        <taxon>Neopterygii</taxon>
        <taxon>Teleostei</taxon>
        <taxon>Anguilliformes</taxon>
        <taxon>Anguillidae</taxon>
        <taxon>Anguilla</taxon>
    </lineage>
</organism>
<accession>A0A0E9RC66</accession>
<reference evidence="1" key="1">
    <citation type="submission" date="2014-11" db="EMBL/GenBank/DDBJ databases">
        <authorList>
            <person name="Amaro Gonzalez C."/>
        </authorList>
    </citation>
    <scope>NUCLEOTIDE SEQUENCE</scope>
</reference>
<sequence>MCICVMHDNKGQIWTYATCKWMMCSLNCTGRKTRKLGTEIPFISIFITALRTRRILVVEGVDWILENDVLYFADF</sequence>
<evidence type="ECO:0000313" key="1">
    <source>
        <dbReference type="EMBL" id="JAH26085.1"/>
    </source>
</evidence>
<protein>
    <submittedName>
        <fullName evidence="1">Uncharacterized protein</fullName>
    </submittedName>
</protein>
<name>A0A0E9RC66_ANGAN</name>
<dbReference type="EMBL" id="GBXM01082492">
    <property type="protein sequence ID" value="JAH26085.1"/>
    <property type="molecule type" value="Transcribed_RNA"/>
</dbReference>